<comment type="caution">
    <text evidence="1">The sequence shown here is derived from an EMBL/GenBank/DDBJ whole genome shotgun (WGS) entry which is preliminary data.</text>
</comment>
<keyword evidence="2" id="KW-1185">Reference proteome</keyword>
<accession>A0ACC1TA93</accession>
<dbReference type="EMBL" id="JANHOG010000196">
    <property type="protein sequence ID" value="KAJ3556961.1"/>
    <property type="molecule type" value="Genomic_DNA"/>
</dbReference>
<gene>
    <name evidence="1" type="ORF">NM688_g1732</name>
</gene>
<evidence type="ECO:0000313" key="2">
    <source>
        <dbReference type="Proteomes" id="UP001148662"/>
    </source>
</evidence>
<evidence type="ECO:0000313" key="1">
    <source>
        <dbReference type="EMBL" id="KAJ3556961.1"/>
    </source>
</evidence>
<dbReference type="Proteomes" id="UP001148662">
    <property type="component" value="Unassembled WGS sequence"/>
</dbReference>
<proteinExistence type="predicted"/>
<sequence>MSAHPAKNSHATEHAGTEPANKKQKKDEYVLYYWGGIPGRGEFVRLAFEYAGVPYTNMQDSAKLLPTITDAAKCGHPPHFAPPALKLPSGRFLSQTPAILNYLAPKLGLAGDKEGEEAELERSSINQLVLTALDLTNETHDTHHPIASELYYEDQKEAAASRAKSYRKNRLPKFLKHFENVLATNPEAKTHGGAYLIGSSTTTADLVLFHVLSGVSYAFPKRMAALEKSGKYKHVFALKERVANEKAIKEYLASDRRRKFNNNGVFRHYPELDGEE</sequence>
<organism evidence="1 2">
    <name type="scientific">Phlebia brevispora</name>
    <dbReference type="NCBI Taxonomy" id="194682"/>
    <lineage>
        <taxon>Eukaryota</taxon>
        <taxon>Fungi</taxon>
        <taxon>Dikarya</taxon>
        <taxon>Basidiomycota</taxon>
        <taxon>Agaricomycotina</taxon>
        <taxon>Agaricomycetes</taxon>
        <taxon>Polyporales</taxon>
        <taxon>Meruliaceae</taxon>
        <taxon>Phlebia</taxon>
    </lineage>
</organism>
<name>A0ACC1TA93_9APHY</name>
<reference evidence="1" key="1">
    <citation type="submission" date="2022-07" db="EMBL/GenBank/DDBJ databases">
        <title>Genome Sequence of Phlebia brevispora.</title>
        <authorList>
            <person name="Buettner E."/>
        </authorList>
    </citation>
    <scope>NUCLEOTIDE SEQUENCE</scope>
    <source>
        <strain evidence="1">MPL23</strain>
    </source>
</reference>
<protein>
    <submittedName>
        <fullName evidence="1">Uncharacterized protein</fullName>
    </submittedName>
</protein>